<evidence type="ECO:0000256" key="5">
    <source>
        <dbReference type="ARBA" id="ARBA00025936"/>
    </source>
</evidence>
<dbReference type="GO" id="GO:0071973">
    <property type="term" value="P:bacterial-type flagellum-dependent cell motility"/>
    <property type="evidence" value="ECO:0007669"/>
    <property type="project" value="InterPro"/>
</dbReference>
<dbReference type="GO" id="GO:0003774">
    <property type="term" value="F:cytoskeletal motor activity"/>
    <property type="evidence" value="ECO:0007669"/>
    <property type="project" value="InterPro"/>
</dbReference>
<evidence type="ECO:0000256" key="1">
    <source>
        <dbReference type="ARBA" id="ARBA00003820"/>
    </source>
</evidence>
<comment type="subcellular location">
    <subcellularLocation>
        <location evidence="2">Membrane</location>
    </subcellularLocation>
</comment>
<keyword evidence="4 6" id="KW-0472">Membrane</keyword>
<dbReference type="Pfam" id="PF01514">
    <property type="entry name" value="YscJ_FliF"/>
    <property type="match status" value="1"/>
</dbReference>
<dbReference type="NCBIfam" id="TIGR00206">
    <property type="entry name" value="fliF"/>
    <property type="match status" value="1"/>
</dbReference>
<feature type="domain" description="Flagellar M-ring N-terminal" evidence="7">
    <location>
        <begin position="51"/>
        <end position="224"/>
    </location>
</feature>
<proteinExistence type="predicted"/>
<gene>
    <name evidence="8" type="primary">fliF</name>
    <name evidence="8" type="ORF">D9V81_00280</name>
</gene>
<dbReference type="InterPro" id="IPR043427">
    <property type="entry name" value="YscJ/FliF"/>
</dbReference>
<dbReference type="PANTHER" id="PTHR30046:SF0">
    <property type="entry name" value="FLAGELLAR M-RING PROTEIN"/>
    <property type="match status" value="1"/>
</dbReference>
<dbReference type="Gene3D" id="3.30.300.30">
    <property type="match status" value="1"/>
</dbReference>
<feature type="transmembrane region" description="Helical" evidence="6">
    <location>
        <begin position="29"/>
        <end position="48"/>
    </location>
</feature>
<dbReference type="InterPro" id="IPR045851">
    <property type="entry name" value="AMP-bd_C_sf"/>
</dbReference>
<sequence>MIMNINFLNHSHLEKIKKNNSLKNSNWKFYGILLLFFLFFIFFIFSYFSNHIQYQIVYNNLSNEDSILIISNLLKRKIPYRYIANSGKLLVPKDQIDKVNLMLLNEKLPKKKSIGFELFDKEKIGISAFNFQINYQRALEGELEKTIQKINLIRTATVHIAFPESLSLTQDKSLPSASIILDIKKKKHLTHKQCIAITNLISASVPNLLPKNVVILDEYGNYLNKKKIYKNNIQYSKIDKIKFIENKYRKKIIYILKSIFKLNNIHAQVTILDQKDNNFKINNFKLIHYNNFIVKNINNFFNSVFLNKSNHLIYESSNSKKTISVLILINDLKNQTNKIIPINNTQINNVKKIIIDYLKYENFNIKNIQIINLQLINNSKIIVNDFFLIYYFNLFRKYLLYIILFLFFIQFIYFFILRNNNINNKNYKININNKKINLDNMNKDINLINFKDNIKTIYKNDKLMNKILYISKNNPKLIAMIIKNWINKKK</sequence>
<keyword evidence="6" id="KW-1133">Transmembrane helix</keyword>
<keyword evidence="8" id="KW-0966">Cell projection</keyword>
<dbReference type="EMBL" id="CP032996">
    <property type="protein sequence ID" value="QCI27060.1"/>
    <property type="molecule type" value="Genomic_DNA"/>
</dbReference>
<evidence type="ECO:0000313" key="9">
    <source>
        <dbReference type="Proteomes" id="UP000298603"/>
    </source>
</evidence>
<dbReference type="PANTHER" id="PTHR30046">
    <property type="entry name" value="FLAGELLAR M-RING PROTEIN"/>
    <property type="match status" value="1"/>
</dbReference>
<evidence type="ECO:0000256" key="3">
    <source>
        <dbReference type="ARBA" id="ARBA00017949"/>
    </source>
</evidence>
<dbReference type="InterPro" id="IPR000067">
    <property type="entry name" value="FlgMring_FliF"/>
</dbReference>
<protein>
    <recommendedName>
        <fullName evidence="3">Flagellar M-ring protein</fullName>
    </recommendedName>
</protein>
<dbReference type="AlphaFoldDB" id="A0A4D6YLW5"/>
<comment type="subunit">
    <text evidence="5">The basal body constitutes a major portion of the flagellar organelle and consists of four rings (L,P,S, and M) mounted on a central rod. The M ring is integral to the inner membrane of the cell and may be connected to the flagellar rod via the S ring. The S (supramembrane ring) lies just distal to the M ring. The L and P rings lie in the outer membrane and the periplasmic space, respectively.</text>
</comment>
<feature type="transmembrane region" description="Helical" evidence="6">
    <location>
        <begin position="398"/>
        <end position="417"/>
    </location>
</feature>
<keyword evidence="8" id="KW-0282">Flagellum</keyword>
<evidence type="ECO:0000313" key="8">
    <source>
        <dbReference type="EMBL" id="QCI27060.1"/>
    </source>
</evidence>
<dbReference type="GO" id="GO:0016020">
    <property type="term" value="C:membrane"/>
    <property type="evidence" value="ECO:0007669"/>
    <property type="project" value="UniProtKB-SubCell"/>
</dbReference>
<keyword evidence="6" id="KW-0812">Transmembrane</keyword>
<organism evidence="8 9">
    <name type="scientific">Buchnera aphidicola</name>
    <name type="common">Therioaphis trifolii</name>
    <dbReference type="NCBI Taxonomy" id="1241884"/>
    <lineage>
        <taxon>Bacteria</taxon>
        <taxon>Pseudomonadati</taxon>
        <taxon>Pseudomonadota</taxon>
        <taxon>Gammaproteobacteria</taxon>
        <taxon>Enterobacterales</taxon>
        <taxon>Erwiniaceae</taxon>
        <taxon>Buchnera</taxon>
    </lineage>
</organism>
<keyword evidence="8" id="KW-0969">Cilium</keyword>
<evidence type="ECO:0000256" key="6">
    <source>
        <dbReference type="SAM" id="Phobius"/>
    </source>
</evidence>
<dbReference type="InterPro" id="IPR006182">
    <property type="entry name" value="FliF_N_dom"/>
</dbReference>
<dbReference type="GO" id="GO:0009431">
    <property type="term" value="C:bacterial-type flagellum basal body, MS ring"/>
    <property type="evidence" value="ECO:0007669"/>
    <property type="project" value="InterPro"/>
</dbReference>
<dbReference type="PRINTS" id="PR01009">
    <property type="entry name" value="FLGMRINGFLIF"/>
</dbReference>
<dbReference type="OrthoDB" id="8554211at2"/>
<comment type="function">
    <text evidence="1">The M ring may be actively involved in energy transduction.</text>
</comment>
<evidence type="ECO:0000256" key="2">
    <source>
        <dbReference type="ARBA" id="ARBA00004370"/>
    </source>
</evidence>
<accession>A0A4D6YLW5</accession>
<dbReference type="Proteomes" id="UP000298603">
    <property type="component" value="Chromosome"/>
</dbReference>
<evidence type="ECO:0000256" key="4">
    <source>
        <dbReference type="ARBA" id="ARBA00023136"/>
    </source>
</evidence>
<evidence type="ECO:0000259" key="7">
    <source>
        <dbReference type="Pfam" id="PF01514"/>
    </source>
</evidence>
<keyword evidence="9" id="KW-1185">Reference proteome</keyword>
<name>A0A4D6YLW5_9GAMM</name>
<reference evidence="8 9" key="1">
    <citation type="submission" date="2018-10" db="EMBL/GenBank/DDBJ databases">
        <title>Comparative functional genomics of the obligate endosymbiont Buchnera aphidicola.</title>
        <authorList>
            <person name="Chong R.A."/>
        </authorList>
    </citation>
    <scope>NUCLEOTIDE SEQUENCE [LARGE SCALE GENOMIC DNA]</scope>
    <source>
        <strain evidence="8 9">Tma</strain>
    </source>
</reference>